<dbReference type="AlphaFoldDB" id="A0AAV3SK88"/>
<sequence length="167" mass="17266">MSDVLTTFESSLDGLDVATTRTDVDGFAEALDDAIQEPAVGIPLGLDDVSLADTAVTVDPTAAALESARTGVTPVEAGIATYGSLAVASDAAGSEPVSLYPERHVAILREEELHADMDEAFAWLGEEFAAGRDSYVFATGASATADMGEMVEGVHGPAEVHVVVLER</sequence>
<evidence type="ECO:0000259" key="1">
    <source>
        <dbReference type="Pfam" id="PF02589"/>
    </source>
</evidence>
<feature type="domain" description="LUD" evidence="1">
    <location>
        <begin position="63"/>
        <end position="165"/>
    </location>
</feature>
<accession>A0AAV3SK88</accession>
<dbReference type="GeneID" id="71761412"/>
<dbReference type="RefSeq" id="WP_244704853.1">
    <property type="nucleotide sequence ID" value="NZ_BAAADN010000041.1"/>
</dbReference>
<dbReference type="PANTHER" id="PTHR43682">
    <property type="entry name" value="LACTATE UTILIZATION PROTEIN C"/>
    <property type="match status" value="1"/>
</dbReference>
<dbReference type="EMBL" id="BAAADN010000041">
    <property type="protein sequence ID" value="GAA0468101.1"/>
    <property type="molecule type" value="Genomic_DNA"/>
</dbReference>
<organism evidence="2 5">
    <name type="scientific">Halococcus dombrowskii</name>
    <dbReference type="NCBI Taxonomy" id="179637"/>
    <lineage>
        <taxon>Archaea</taxon>
        <taxon>Methanobacteriati</taxon>
        <taxon>Methanobacteriota</taxon>
        <taxon>Stenosarchaea group</taxon>
        <taxon>Halobacteria</taxon>
        <taxon>Halobacteriales</taxon>
        <taxon>Halococcaceae</taxon>
        <taxon>Halococcus</taxon>
    </lineage>
</organism>
<dbReference type="InterPro" id="IPR003741">
    <property type="entry name" value="LUD_dom"/>
</dbReference>
<evidence type="ECO:0000313" key="2">
    <source>
        <dbReference type="EMBL" id="GAA0468101.1"/>
    </source>
</evidence>
<dbReference type="SUPFAM" id="SSF100950">
    <property type="entry name" value="NagB/RpiA/CoA transferase-like"/>
    <property type="match status" value="1"/>
</dbReference>
<dbReference type="Gene3D" id="3.40.50.10420">
    <property type="entry name" value="NagB/RpiA/CoA transferase-like"/>
    <property type="match status" value="1"/>
</dbReference>
<dbReference type="InterPro" id="IPR024185">
    <property type="entry name" value="FTHF_cligase-like_sf"/>
</dbReference>
<dbReference type="Pfam" id="PF02589">
    <property type="entry name" value="LUD_dom"/>
    <property type="match status" value="1"/>
</dbReference>
<dbReference type="KEGG" id="hdo:MUK72_06150"/>
<dbReference type="PANTHER" id="PTHR43682:SF1">
    <property type="entry name" value="LACTATE UTILIZATION PROTEIN C"/>
    <property type="match status" value="1"/>
</dbReference>
<evidence type="ECO:0000313" key="4">
    <source>
        <dbReference type="Proteomes" id="UP000830542"/>
    </source>
</evidence>
<evidence type="ECO:0000313" key="5">
    <source>
        <dbReference type="Proteomes" id="UP001500962"/>
    </source>
</evidence>
<dbReference type="Proteomes" id="UP001500962">
    <property type="component" value="Unassembled WGS sequence"/>
</dbReference>
<dbReference type="EMBL" id="CP095005">
    <property type="protein sequence ID" value="UOO96284.1"/>
    <property type="molecule type" value="Genomic_DNA"/>
</dbReference>
<gene>
    <name evidence="2" type="ORF">GCM10008985_26410</name>
    <name evidence="3" type="ORF">MUK72_06150</name>
</gene>
<name>A0AAV3SK88_HALDO</name>
<reference evidence="2" key="1">
    <citation type="journal article" date="2014" name="Int. J. Syst. Evol. Microbiol.">
        <title>Complete genome sequence of Corynebacterium casei LMG S-19264T (=DSM 44701T), isolated from a smear-ripened cheese.</title>
        <authorList>
            <consortium name="US DOE Joint Genome Institute (JGI-PGF)"/>
            <person name="Walter F."/>
            <person name="Albersmeier A."/>
            <person name="Kalinowski J."/>
            <person name="Ruckert C."/>
        </authorList>
    </citation>
    <scope>NUCLEOTIDE SEQUENCE</scope>
    <source>
        <strain evidence="2">JCM 12289</strain>
    </source>
</reference>
<dbReference type="InterPro" id="IPR037171">
    <property type="entry name" value="NagB/RpiA_transferase-like"/>
</dbReference>
<reference evidence="3" key="2">
    <citation type="submission" date="2022-04" db="EMBL/GenBank/DDBJ databases">
        <title>Sequencing and genomic assembly of Halococcus dombrowskii.</title>
        <authorList>
            <person name="Lim S.W."/>
            <person name="MacLea K.S."/>
        </authorList>
    </citation>
    <scope>NUCLEOTIDE SEQUENCE</scope>
    <source>
        <strain evidence="3">H4</strain>
    </source>
</reference>
<proteinExistence type="predicted"/>
<keyword evidence="4" id="KW-1185">Reference proteome</keyword>
<dbReference type="Proteomes" id="UP000830542">
    <property type="component" value="Chromosome"/>
</dbReference>
<evidence type="ECO:0000313" key="3">
    <source>
        <dbReference type="EMBL" id="UOO96284.1"/>
    </source>
</evidence>
<reference evidence="2" key="3">
    <citation type="submission" date="2023-12" db="EMBL/GenBank/DDBJ databases">
        <authorList>
            <person name="Sun Q."/>
            <person name="Inoue M."/>
        </authorList>
    </citation>
    <scope>NUCLEOTIDE SEQUENCE</scope>
    <source>
        <strain evidence="2">JCM 12289</strain>
    </source>
</reference>
<protein>
    <submittedName>
        <fullName evidence="3">LUD domain-containing protein</fullName>
    </submittedName>
    <submittedName>
        <fullName evidence="2">Lactate utilization protein C</fullName>
    </submittedName>
</protein>